<dbReference type="PANTHER" id="PTHR10928:SF2">
    <property type="entry name" value="SUPPRESSOR OF FUSED HOMOLOG"/>
    <property type="match status" value="1"/>
</dbReference>
<organism evidence="3 4">
    <name type="scientific">Nocardiopsis aegyptia</name>
    <dbReference type="NCBI Taxonomy" id="220378"/>
    <lineage>
        <taxon>Bacteria</taxon>
        <taxon>Bacillati</taxon>
        <taxon>Actinomycetota</taxon>
        <taxon>Actinomycetes</taxon>
        <taxon>Streptosporangiales</taxon>
        <taxon>Nocardiopsidaceae</taxon>
        <taxon>Nocardiopsis</taxon>
    </lineage>
</organism>
<dbReference type="PIRSF" id="PIRSF038192">
    <property type="entry name" value="Txn_reg_BtrU_prd"/>
    <property type="match status" value="1"/>
</dbReference>
<dbReference type="InterPro" id="IPR007768">
    <property type="entry name" value="Suppressor_of_fused"/>
</dbReference>
<dbReference type="Proteomes" id="UP000572051">
    <property type="component" value="Unassembled WGS sequence"/>
</dbReference>
<dbReference type="InterPro" id="IPR017429">
    <property type="entry name" value="Suppressor_of_fused_bac"/>
</dbReference>
<dbReference type="GO" id="GO:0005737">
    <property type="term" value="C:cytoplasm"/>
    <property type="evidence" value="ECO:0007669"/>
    <property type="project" value="TreeGrafter"/>
</dbReference>
<evidence type="ECO:0000256" key="1">
    <source>
        <dbReference type="SAM" id="MobiDB-lite"/>
    </source>
</evidence>
<evidence type="ECO:0000313" key="4">
    <source>
        <dbReference type="Proteomes" id="UP000572051"/>
    </source>
</evidence>
<dbReference type="SUPFAM" id="SSF103359">
    <property type="entry name" value="Suppressor of Fused, N-terminal domain"/>
    <property type="match status" value="1"/>
</dbReference>
<keyword evidence="4" id="KW-1185">Reference proteome</keyword>
<feature type="compositionally biased region" description="Basic and acidic residues" evidence="1">
    <location>
        <begin position="1"/>
        <end position="17"/>
    </location>
</feature>
<comment type="caution">
    <text evidence="3">The sequence shown here is derived from an EMBL/GenBank/DDBJ whole genome shotgun (WGS) entry which is preliminary data.</text>
</comment>
<dbReference type="AlphaFoldDB" id="A0A7Z0ERB2"/>
<feature type="domain" description="Suppressor of fused-like" evidence="2">
    <location>
        <begin position="53"/>
        <end position="218"/>
    </location>
</feature>
<accession>A0A7Z0ERB2</accession>
<evidence type="ECO:0000259" key="2">
    <source>
        <dbReference type="Pfam" id="PF05076"/>
    </source>
</evidence>
<dbReference type="Pfam" id="PF05076">
    <property type="entry name" value="SUFU"/>
    <property type="match status" value="1"/>
</dbReference>
<dbReference type="RefSeq" id="WP_179827105.1">
    <property type="nucleotide sequence ID" value="NZ_JACCFS010000001.1"/>
</dbReference>
<proteinExistence type="predicted"/>
<reference evidence="3 4" key="1">
    <citation type="submission" date="2020-07" db="EMBL/GenBank/DDBJ databases">
        <title>Sequencing the genomes of 1000 actinobacteria strains.</title>
        <authorList>
            <person name="Klenk H.-P."/>
        </authorList>
    </citation>
    <scope>NUCLEOTIDE SEQUENCE [LARGE SCALE GENOMIC DNA]</scope>
    <source>
        <strain evidence="3 4">DSM 44442</strain>
    </source>
</reference>
<dbReference type="PANTHER" id="PTHR10928">
    <property type="entry name" value="SUPPRESSOR OF FUSED"/>
    <property type="match status" value="1"/>
</dbReference>
<gene>
    <name evidence="3" type="ORF">HNR10_004743</name>
</gene>
<protein>
    <recommendedName>
        <fullName evidence="2">Suppressor of fused-like domain-containing protein</fullName>
    </recommendedName>
</protein>
<dbReference type="InterPro" id="IPR020941">
    <property type="entry name" value="SUFU-like_domain"/>
</dbReference>
<name>A0A7Z0ERB2_9ACTN</name>
<dbReference type="InterPro" id="IPR037181">
    <property type="entry name" value="SUFU_N"/>
</dbReference>
<evidence type="ECO:0000313" key="3">
    <source>
        <dbReference type="EMBL" id="NYJ36862.1"/>
    </source>
</evidence>
<feature type="region of interest" description="Disordered" evidence="1">
    <location>
        <begin position="1"/>
        <end position="22"/>
    </location>
</feature>
<sequence length="364" mass="39025">MDNDGTDRIDDSDRIGEDDSAPGWEAIDGALAALYPGVDPKHLATMLPWSLGGKDPLDGISAYPRTEPVPHWHMVGYGLTELYRKESDHAEESGWGFELTFRPVRNPDEDTPPMWAAALMQNLARYVCTSGNRFEPGHRMNANGPIATDRQDSVMRALGFAEDPELGSIDTPHGRVGFLQVVGLAVDEYEAAGQWSTTGVLDLLEPTAPLYVTDVDRPSRMTDPAFAAAVREGVERDGSTTGALYVGNVSWELDGAGALVRIGALQAPAVAQTLRGRLPFGHGLLLEADGAAVGFVPGEEHAVRDEGEDVLTIVVPPAALDELTSALRPERGTTPFTAMPGLRLEVVPTVMLDEYGKETGEVVG</sequence>
<dbReference type="EMBL" id="JACCFS010000001">
    <property type="protein sequence ID" value="NYJ36862.1"/>
    <property type="molecule type" value="Genomic_DNA"/>
</dbReference>